<dbReference type="Proteomes" id="UP000248021">
    <property type="component" value="Unassembled WGS sequence"/>
</dbReference>
<sequence length="274" mass="30478">MTNELPKVGVALTQPFLKSHCDWIKDEKRDLEMQDFIYVEKLLNPTKPVAEIKAMLDGFEGRLTLHGPFFGFKIDCPDPGIVPVVQDRLLKCLDICAELKADQMVVHSPVTSWDNPNHAAFPEYKLRQIACTTNLMKPVVARAAEYGVCLVLENIEDIDPAARVNLARELNDGKDTVKVSLDTGHAFYAHKTTDAPPVDAYVSIAGADLHHIHLQDADGYADRHWHPGDGELNWRAIFAAIARLPQTPRLIIEVRDQAGVRRGVDHLRAAGLAL</sequence>
<proteinExistence type="predicted"/>
<name>A0A2V3UHC7_9HYPH</name>
<keyword evidence="2" id="KW-0413">Isomerase</keyword>
<organism evidence="2 3">
    <name type="scientific">Chelatococcus asaccharovorans</name>
    <dbReference type="NCBI Taxonomy" id="28210"/>
    <lineage>
        <taxon>Bacteria</taxon>
        <taxon>Pseudomonadati</taxon>
        <taxon>Pseudomonadota</taxon>
        <taxon>Alphaproteobacteria</taxon>
        <taxon>Hyphomicrobiales</taxon>
        <taxon>Chelatococcaceae</taxon>
        <taxon>Chelatococcus</taxon>
    </lineage>
</organism>
<dbReference type="OrthoDB" id="7245925at2"/>
<gene>
    <name evidence="2" type="ORF">C7450_101284</name>
</gene>
<dbReference type="PANTHER" id="PTHR12110">
    <property type="entry name" value="HYDROXYPYRUVATE ISOMERASE"/>
    <property type="match status" value="1"/>
</dbReference>
<dbReference type="InterPro" id="IPR036237">
    <property type="entry name" value="Xyl_isomerase-like_sf"/>
</dbReference>
<evidence type="ECO:0000313" key="3">
    <source>
        <dbReference type="Proteomes" id="UP000248021"/>
    </source>
</evidence>
<dbReference type="Pfam" id="PF01261">
    <property type="entry name" value="AP_endonuc_2"/>
    <property type="match status" value="1"/>
</dbReference>
<dbReference type="SUPFAM" id="SSF51658">
    <property type="entry name" value="Xylose isomerase-like"/>
    <property type="match status" value="1"/>
</dbReference>
<comment type="caution">
    <text evidence="2">The sequence shown here is derived from an EMBL/GenBank/DDBJ whole genome shotgun (WGS) entry which is preliminary data.</text>
</comment>
<evidence type="ECO:0000313" key="2">
    <source>
        <dbReference type="EMBL" id="PXW64529.1"/>
    </source>
</evidence>
<feature type="domain" description="Xylose isomerase-like TIM barrel" evidence="1">
    <location>
        <begin position="47"/>
        <end position="269"/>
    </location>
</feature>
<dbReference type="AlphaFoldDB" id="A0A2V3UHC7"/>
<evidence type="ECO:0000259" key="1">
    <source>
        <dbReference type="Pfam" id="PF01261"/>
    </source>
</evidence>
<protein>
    <submittedName>
        <fullName evidence="2">Sugar phosphate isomerase/epimerase</fullName>
    </submittedName>
</protein>
<dbReference type="EMBL" id="QJJK01000001">
    <property type="protein sequence ID" value="PXW64529.1"/>
    <property type="molecule type" value="Genomic_DNA"/>
</dbReference>
<keyword evidence="3" id="KW-1185">Reference proteome</keyword>
<dbReference type="InterPro" id="IPR013022">
    <property type="entry name" value="Xyl_isomerase-like_TIM-brl"/>
</dbReference>
<dbReference type="InterPro" id="IPR050312">
    <property type="entry name" value="IolE/XylAMocC-like"/>
</dbReference>
<dbReference type="Gene3D" id="3.20.20.150">
    <property type="entry name" value="Divalent-metal-dependent TIM barrel enzymes"/>
    <property type="match status" value="1"/>
</dbReference>
<dbReference type="RefSeq" id="WP_110372601.1">
    <property type="nucleotide sequence ID" value="NZ_JAHBRY010000001.1"/>
</dbReference>
<dbReference type="PANTHER" id="PTHR12110:SF53">
    <property type="entry name" value="BLR5974 PROTEIN"/>
    <property type="match status" value="1"/>
</dbReference>
<dbReference type="GO" id="GO:0016853">
    <property type="term" value="F:isomerase activity"/>
    <property type="evidence" value="ECO:0007669"/>
    <property type="project" value="UniProtKB-KW"/>
</dbReference>
<reference evidence="2 3" key="1">
    <citation type="submission" date="2018-05" db="EMBL/GenBank/DDBJ databases">
        <title>Genomic Encyclopedia of Type Strains, Phase IV (KMG-IV): sequencing the most valuable type-strain genomes for metagenomic binning, comparative biology and taxonomic classification.</title>
        <authorList>
            <person name="Goeker M."/>
        </authorList>
    </citation>
    <scope>NUCLEOTIDE SEQUENCE [LARGE SCALE GENOMIC DNA]</scope>
    <source>
        <strain evidence="2 3">DSM 6462</strain>
    </source>
</reference>
<accession>A0A2V3UHC7</accession>